<dbReference type="PROSITE" id="PS00107">
    <property type="entry name" value="PROTEIN_KINASE_ATP"/>
    <property type="match status" value="1"/>
</dbReference>
<dbReference type="InterPro" id="IPR000719">
    <property type="entry name" value="Prot_kinase_dom"/>
</dbReference>
<feature type="region of interest" description="Disordered" evidence="11">
    <location>
        <begin position="1"/>
        <end position="107"/>
    </location>
</feature>
<evidence type="ECO:0000256" key="10">
    <source>
        <dbReference type="PROSITE-ProRule" id="PRU10141"/>
    </source>
</evidence>
<keyword evidence="3" id="KW-0723">Serine/threonine-protein kinase</keyword>
<dbReference type="PANTHER" id="PTHR44329">
    <property type="entry name" value="SERINE/THREONINE-PROTEIN KINASE TNNI3K-RELATED"/>
    <property type="match status" value="1"/>
</dbReference>
<dbReference type="InterPro" id="IPR051681">
    <property type="entry name" value="Ser/Thr_Kinases-Pseudokinases"/>
</dbReference>
<dbReference type="InterPro" id="IPR017441">
    <property type="entry name" value="Protein_kinase_ATP_BS"/>
</dbReference>
<feature type="compositionally biased region" description="Low complexity" evidence="11">
    <location>
        <begin position="72"/>
        <end position="84"/>
    </location>
</feature>
<dbReference type="Pfam" id="PF07714">
    <property type="entry name" value="PK_Tyr_Ser-Thr"/>
    <property type="match status" value="1"/>
</dbReference>
<evidence type="ECO:0000259" key="12">
    <source>
        <dbReference type="PROSITE" id="PS50011"/>
    </source>
</evidence>
<keyword evidence="6" id="KW-0418">Kinase</keyword>
<comment type="catalytic activity">
    <reaction evidence="9">
        <text>L-seryl-[protein] + ATP = O-phospho-L-seryl-[protein] + ADP + H(+)</text>
        <dbReference type="Rhea" id="RHEA:17989"/>
        <dbReference type="Rhea" id="RHEA-COMP:9863"/>
        <dbReference type="Rhea" id="RHEA-COMP:11604"/>
        <dbReference type="ChEBI" id="CHEBI:15378"/>
        <dbReference type="ChEBI" id="CHEBI:29999"/>
        <dbReference type="ChEBI" id="CHEBI:30616"/>
        <dbReference type="ChEBI" id="CHEBI:83421"/>
        <dbReference type="ChEBI" id="CHEBI:456216"/>
        <dbReference type="EC" id="2.7.11.1"/>
    </reaction>
</comment>
<proteinExistence type="inferred from homology"/>
<feature type="compositionally biased region" description="Basic and acidic residues" evidence="11">
    <location>
        <begin position="91"/>
        <end position="107"/>
    </location>
</feature>
<dbReference type="InterPro" id="IPR011009">
    <property type="entry name" value="Kinase-like_dom_sf"/>
</dbReference>
<dbReference type="Proteomes" id="UP001314170">
    <property type="component" value="Unassembled WGS sequence"/>
</dbReference>
<dbReference type="EMBL" id="CAWUPB010001173">
    <property type="protein sequence ID" value="CAK7347272.1"/>
    <property type="molecule type" value="Genomic_DNA"/>
</dbReference>
<protein>
    <recommendedName>
        <fullName evidence="2">non-specific serine/threonine protein kinase</fullName>
        <ecNumber evidence="2">2.7.11.1</ecNumber>
    </recommendedName>
</protein>
<dbReference type="InterPro" id="IPR055164">
    <property type="entry name" value="EDR1/CTR1/ARMC3-like_pept-like"/>
</dbReference>
<dbReference type="GO" id="GO:0006950">
    <property type="term" value="P:response to stress"/>
    <property type="evidence" value="ECO:0007669"/>
    <property type="project" value="UniProtKB-ARBA"/>
</dbReference>
<dbReference type="FunFam" id="3.30.200.20:FF:000060">
    <property type="entry name" value="Serine/threonine-protein kinase isoform 1"/>
    <property type="match status" value="1"/>
</dbReference>
<evidence type="ECO:0000256" key="11">
    <source>
        <dbReference type="SAM" id="MobiDB-lite"/>
    </source>
</evidence>
<evidence type="ECO:0000256" key="7">
    <source>
        <dbReference type="ARBA" id="ARBA00022840"/>
    </source>
</evidence>
<name>A0AAV1SAW7_9ROSI</name>
<accession>A0AAV1SAW7</accession>
<dbReference type="CDD" id="cd13999">
    <property type="entry name" value="STKc_MAP3K-like"/>
    <property type="match status" value="1"/>
</dbReference>
<dbReference type="FunFam" id="1.10.510.10:FF:000193">
    <property type="entry name" value="Serine/threonine-protein kinase CTR1"/>
    <property type="match status" value="1"/>
</dbReference>
<dbReference type="GO" id="GO:0004674">
    <property type="term" value="F:protein serine/threonine kinase activity"/>
    <property type="evidence" value="ECO:0007669"/>
    <property type="project" value="UniProtKB-KW"/>
</dbReference>
<comment type="caution">
    <text evidence="13">The sequence shown here is derived from an EMBL/GenBank/DDBJ whole genome shotgun (WGS) entry which is preliminary data.</text>
</comment>
<dbReference type="PANTHER" id="PTHR44329:SF231">
    <property type="entry name" value="PROTEIN KINASE SUPERFAMILY PROTEIN"/>
    <property type="match status" value="1"/>
</dbReference>
<evidence type="ECO:0000256" key="9">
    <source>
        <dbReference type="ARBA" id="ARBA00048679"/>
    </source>
</evidence>
<feature type="binding site" evidence="10">
    <location>
        <position position="759"/>
    </location>
    <ligand>
        <name>ATP</name>
        <dbReference type="ChEBI" id="CHEBI:30616"/>
    </ligand>
</feature>
<dbReference type="InterPro" id="IPR001245">
    <property type="entry name" value="Ser-Thr/Tyr_kinase_cat_dom"/>
</dbReference>
<dbReference type="AlphaFoldDB" id="A0AAV1SAW7"/>
<keyword evidence="4" id="KW-0808">Transferase</keyword>
<keyword evidence="5 10" id="KW-0547">Nucleotide-binding</keyword>
<dbReference type="PROSITE" id="PS00108">
    <property type="entry name" value="PROTEIN_KINASE_ST"/>
    <property type="match status" value="1"/>
</dbReference>
<feature type="domain" description="Protein kinase" evidence="12">
    <location>
        <begin position="720"/>
        <end position="990"/>
    </location>
</feature>
<evidence type="ECO:0000256" key="1">
    <source>
        <dbReference type="ARBA" id="ARBA00010507"/>
    </source>
</evidence>
<keyword evidence="14" id="KW-1185">Reference proteome</keyword>
<evidence type="ECO:0000256" key="8">
    <source>
        <dbReference type="ARBA" id="ARBA00047899"/>
    </source>
</evidence>
<dbReference type="InterPro" id="IPR008271">
    <property type="entry name" value="Ser/Thr_kinase_AS"/>
</dbReference>
<dbReference type="Pfam" id="PF14381">
    <property type="entry name" value="EDR1_CTR1_ARMC3_pept"/>
    <property type="match status" value="2"/>
</dbReference>
<organism evidence="13 14">
    <name type="scientific">Dovyalis caffra</name>
    <dbReference type="NCBI Taxonomy" id="77055"/>
    <lineage>
        <taxon>Eukaryota</taxon>
        <taxon>Viridiplantae</taxon>
        <taxon>Streptophyta</taxon>
        <taxon>Embryophyta</taxon>
        <taxon>Tracheophyta</taxon>
        <taxon>Spermatophyta</taxon>
        <taxon>Magnoliopsida</taxon>
        <taxon>eudicotyledons</taxon>
        <taxon>Gunneridae</taxon>
        <taxon>Pentapetalae</taxon>
        <taxon>rosids</taxon>
        <taxon>fabids</taxon>
        <taxon>Malpighiales</taxon>
        <taxon>Salicaceae</taxon>
        <taxon>Flacourtieae</taxon>
        <taxon>Dovyalis</taxon>
    </lineage>
</organism>
<dbReference type="Gene3D" id="1.10.510.10">
    <property type="entry name" value="Transferase(Phosphotransferase) domain 1"/>
    <property type="match status" value="1"/>
</dbReference>
<comment type="similarity">
    <text evidence="1">Belongs to the protein kinase superfamily. TKL Ser/Thr protein kinase family. RAF subfamily.</text>
</comment>
<dbReference type="Gene3D" id="3.30.200.20">
    <property type="entry name" value="Phosphorylase Kinase, domain 1"/>
    <property type="match status" value="1"/>
</dbReference>
<keyword evidence="7 10" id="KW-0067">ATP-binding</keyword>
<evidence type="ECO:0000256" key="6">
    <source>
        <dbReference type="ARBA" id="ARBA00022777"/>
    </source>
</evidence>
<sequence length="1010" mass="113975">MPHRTTYFFPRQFPDRSGFDASSSSSKQALDHEKKKVTKDAFNVENDRRKSSSKDQYSSSSSFPVGKNASKTTSTPTTITTPISDLFTSSDDEKYHPKTKKFGEDDKYKQKKKQLAAFFDWLSEKKVEKSTSHVKLQRLSSEEDRKLLVTPEPEPEPEPVLPVPEIIKERDVDRNFDRQVSLPRLSSGSSYAGSLFSGITTLDGNFTTDIKVDTSTTVHAPTIKQDVVHEVVEEKEDQEKTKENLAVKTKESYYLQLSLAKRLSAQADIASELVLLQEGVPDASDAQTVSYRLWVSGCLSYSDKISDGFYNILGMNPYLWVMCNEDDEVSKLPPLLSLKEIEPSETSMEVILVDRRGDSRLKELEDKAQELYCASENTLVLVEQLGKLVAIYMGGTFSGEQGDLQKRWKLVSRRLRDFHKCIVLPIGSLSMGLCRHRAILFKDDSVYVYALRGKRVSSTLVTRGDVFWRMQKLADYIGLPCRIARGCKYCVADHRSSCLVKIQDDRQLSREYVVDLVGRPGNVHGPDSTINGGFLSSMPSPFQIPHLKESQQPYMDDAPYEIVDSKHSCPFPENPLCLGNGEEEKQTEEDGWFQNLKVSTYVPVDQPYLGKESSLMHLDLKRNAEAPETARRSVHECSRLEAEQVIIQQTYKKEMLGCGSPVINSVVEQTKVNLSNQSNIKEVGSRVDNQGRLPSVTIPRYLNLEPSLAMDWLEISWEELHIKERVGAGSFGTVHRAEWHGSLSESKSLLVPIQDVAVKVLTVQDFHDDQLREFLREVAIMKRVRHPNVVLFMGAVTKRPHLSIVTEYLPRGSLYRLIHRPTAGEVLDQRRRLRMALDVAKGINYLHCLNPPIVHWDLKSPNLLVDKNWTVKVCDFGLSRFKANTFISSKSVAGTPEWMAPEFLRGEPSNEKSDVYSFGVILWELVTLQQPWSGLGPAQVVGAVAFQNRRLSIPQDTPPVLASLMESCWADDPAQRPSFGKIVESLKKLLKSPLQPMQISGQKRSPIKDT</sequence>
<dbReference type="GO" id="GO:0005524">
    <property type="term" value="F:ATP binding"/>
    <property type="evidence" value="ECO:0007669"/>
    <property type="project" value="UniProtKB-UniRule"/>
</dbReference>
<evidence type="ECO:0000313" key="14">
    <source>
        <dbReference type="Proteomes" id="UP001314170"/>
    </source>
</evidence>
<dbReference type="SUPFAM" id="SSF56112">
    <property type="entry name" value="Protein kinase-like (PK-like)"/>
    <property type="match status" value="1"/>
</dbReference>
<dbReference type="SMART" id="SM00220">
    <property type="entry name" value="S_TKc"/>
    <property type="match status" value="1"/>
</dbReference>
<evidence type="ECO:0000256" key="4">
    <source>
        <dbReference type="ARBA" id="ARBA00022679"/>
    </source>
</evidence>
<reference evidence="13 14" key="1">
    <citation type="submission" date="2024-01" db="EMBL/GenBank/DDBJ databases">
        <authorList>
            <person name="Waweru B."/>
        </authorList>
    </citation>
    <scope>NUCLEOTIDE SEQUENCE [LARGE SCALE GENOMIC DNA]</scope>
</reference>
<gene>
    <name evidence="13" type="ORF">DCAF_LOCUS19956</name>
</gene>
<evidence type="ECO:0000313" key="13">
    <source>
        <dbReference type="EMBL" id="CAK7347272.1"/>
    </source>
</evidence>
<evidence type="ECO:0000256" key="2">
    <source>
        <dbReference type="ARBA" id="ARBA00012513"/>
    </source>
</evidence>
<dbReference type="EC" id="2.7.11.1" evidence="2"/>
<dbReference type="PROSITE" id="PS50011">
    <property type="entry name" value="PROTEIN_KINASE_DOM"/>
    <property type="match status" value="1"/>
</dbReference>
<evidence type="ECO:0000256" key="5">
    <source>
        <dbReference type="ARBA" id="ARBA00022741"/>
    </source>
</evidence>
<dbReference type="GO" id="GO:0010182">
    <property type="term" value="P:sugar mediated signaling pathway"/>
    <property type="evidence" value="ECO:0007669"/>
    <property type="project" value="UniProtKB-ARBA"/>
</dbReference>
<dbReference type="PRINTS" id="PR00109">
    <property type="entry name" value="TYRKINASE"/>
</dbReference>
<comment type="catalytic activity">
    <reaction evidence="8">
        <text>L-threonyl-[protein] + ATP = O-phospho-L-threonyl-[protein] + ADP + H(+)</text>
        <dbReference type="Rhea" id="RHEA:46608"/>
        <dbReference type="Rhea" id="RHEA-COMP:11060"/>
        <dbReference type="Rhea" id="RHEA-COMP:11605"/>
        <dbReference type="ChEBI" id="CHEBI:15378"/>
        <dbReference type="ChEBI" id="CHEBI:30013"/>
        <dbReference type="ChEBI" id="CHEBI:30616"/>
        <dbReference type="ChEBI" id="CHEBI:61977"/>
        <dbReference type="ChEBI" id="CHEBI:456216"/>
        <dbReference type="EC" id="2.7.11.1"/>
    </reaction>
</comment>
<evidence type="ECO:0000256" key="3">
    <source>
        <dbReference type="ARBA" id="ARBA00022527"/>
    </source>
</evidence>